<sequence length="297" mass="31617">MIRFIRKALAALAALPLVASCSAAEVAVSEAKPALWKVADADTTIYLFGTIHVLPKDYQWRTRPFEAALATADSLVLEIVVDGAEAQDPKTMQALATSPGLPPLLDRVPAAERPALSDLVASSKIPMASLDRMETWAASLALASNMVADLNLSPNNGVERQLTATFRAANKPISGLETVTQQLGYFDTLPEATQRAFLSSVVNSNKDASAEFTQMIAAWASGDTQRIAATFDDEMKASPELADVLLTKRNANWASWVKQRLATPGTVMVAVGAGHLVGADSVQAMLAKDGLKVTRVQ</sequence>
<accession>A0A7W9AKE4</accession>
<keyword evidence="3" id="KW-1185">Reference proteome</keyword>
<dbReference type="InterPro" id="IPR047111">
    <property type="entry name" value="YbaP-like"/>
</dbReference>
<reference evidence="2 3" key="1">
    <citation type="submission" date="2020-08" db="EMBL/GenBank/DDBJ databases">
        <title>Genomic Encyclopedia of Type Strains, Phase IV (KMG-IV): sequencing the most valuable type-strain genomes for metagenomic binning, comparative biology and taxonomic classification.</title>
        <authorList>
            <person name="Goeker M."/>
        </authorList>
    </citation>
    <scope>NUCLEOTIDE SEQUENCE [LARGE SCALE GENOMIC DNA]</scope>
    <source>
        <strain evidence="2 3">DSM 25079</strain>
    </source>
</reference>
<dbReference type="Pfam" id="PF01963">
    <property type="entry name" value="TraB_PrgY_gumN"/>
    <property type="match status" value="1"/>
</dbReference>
<dbReference type="PROSITE" id="PS51257">
    <property type="entry name" value="PROKAR_LIPOPROTEIN"/>
    <property type="match status" value="1"/>
</dbReference>
<dbReference type="RefSeq" id="WP_184020153.1">
    <property type="nucleotide sequence ID" value="NZ_JACIJC010000005.1"/>
</dbReference>
<dbReference type="CDD" id="cd14789">
    <property type="entry name" value="Tiki"/>
    <property type="match status" value="1"/>
</dbReference>
<evidence type="ECO:0000256" key="1">
    <source>
        <dbReference type="SAM" id="SignalP"/>
    </source>
</evidence>
<dbReference type="PANTHER" id="PTHR40590">
    <property type="entry name" value="CYTOPLASMIC PROTEIN-RELATED"/>
    <property type="match status" value="1"/>
</dbReference>
<dbReference type="EMBL" id="JACIJC010000005">
    <property type="protein sequence ID" value="MBB5687054.1"/>
    <property type="molecule type" value="Genomic_DNA"/>
</dbReference>
<protein>
    <recommendedName>
        <fullName evidence="4">TraB/GumN family protein</fullName>
    </recommendedName>
</protein>
<evidence type="ECO:0008006" key="4">
    <source>
        <dbReference type="Google" id="ProtNLM"/>
    </source>
</evidence>
<feature type="chain" id="PRO_5031288735" description="TraB/GumN family protein" evidence="1">
    <location>
        <begin position="24"/>
        <end position="297"/>
    </location>
</feature>
<gene>
    <name evidence="2" type="ORF">FHS49_003082</name>
</gene>
<dbReference type="InterPro" id="IPR002816">
    <property type="entry name" value="TraB/PrgY/GumN_fam"/>
</dbReference>
<evidence type="ECO:0000313" key="2">
    <source>
        <dbReference type="EMBL" id="MBB5687054.1"/>
    </source>
</evidence>
<keyword evidence="1" id="KW-0732">Signal</keyword>
<dbReference type="AlphaFoldDB" id="A0A7W9AKE4"/>
<feature type="signal peptide" evidence="1">
    <location>
        <begin position="1"/>
        <end position="23"/>
    </location>
</feature>
<comment type="caution">
    <text evidence="2">The sequence shown here is derived from an EMBL/GenBank/DDBJ whole genome shotgun (WGS) entry which is preliminary data.</text>
</comment>
<dbReference type="Proteomes" id="UP000549617">
    <property type="component" value="Unassembled WGS sequence"/>
</dbReference>
<dbReference type="PANTHER" id="PTHR40590:SF1">
    <property type="entry name" value="CYTOPLASMIC PROTEIN"/>
    <property type="match status" value="1"/>
</dbReference>
<proteinExistence type="predicted"/>
<organism evidence="2 3">
    <name type="scientific">Sphingobium boeckii</name>
    <dbReference type="NCBI Taxonomy" id="1082345"/>
    <lineage>
        <taxon>Bacteria</taxon>
        <taxon>Pseudomonadati</taxon>
        <taxon>Pseudomonadota</taxon>
        <taxon>Alphaproteobacteria</taxon>
        <taxon>Sphingomonadales</taxon>
        <taxon>Sphingomonadaceae</taxon>
        <taxon>Sphingobium</taxon>
    </lineage>
</organism>
<evidence type="ECO:0000313" key="3">
    <source>
        <dbReference type="Proteomes" id="UP000549617"/>
    </source>
</evidence>
<name>A0A7W9AKE4_9SPHN</name>